<keyword evidence="1" id="KW-1133">Transmembrane helix</keyword>
<accession>A0ABQ9YN30</accession>
<protein>
    <submittedName>
        <fullName evidence="2">Uncharacterized protein</fullName>
    </submittedName>
</protein>
<sequence>MPAELYKMLNKFGDHLTGRFLICYLALFSVASFLFVFTYHSYRNSVLEDLLIKSLIDGARSIPTKETTTFSDANGGDQKRGVVFAKMKTGITSFIQDK</sequence>
<keyword evidence="3" id="KW-1185">Reference proteome</keyword>
<evidence type="ECO:0000313" key="3">
    <source>
        <dbReference type="Proteomes" id="UP001234178"/>
    </source>
</evidence>
<name>A0ABQ9YN30_9CRUS</name>
<feature type="transmembrane region" description="Helical" evidence="1">
    <location>
        <begin position="21"/>
        <end position="42"/>
    </location>
</feature>
<organism evidence="2 3">
    <name type="scientific">Daphnia magna</name>
    <dbReference type="NCBI Taxonomy" id="35525"/>
    <lineage>
        <taxon>Eukaryota</taxon>
        <taxon>Metazoa</taxon>
        <taxon>Ecdysozoa</taxon>
        <taxon>Arthropoda</taxon>
        <taxon>Crustacea</taxon>
        <taxon>Branchiopoda</taxon>
        <taxon>Diplostraca</taxon>
        <taxon>Cladocera</taxon>
        <taxon>Anomopoda</taxon>
        <taxon>Daphniidae</taxon>
        <taxon>Daphnia</taxon>
    </lineage>
</organism>
<evidence type="ECO:0000256" key="1">
    <source>
        <dbReference type="SAM" id="Phobius"/>
    </source>
</evidence>
<keyword evidence="1" id="KW-0472">Membrane</keyword>
<gene>
    <name evidence="2" type="ORF">OUZ56_003838</name>
</gene>
<reference evidence="2 3" key="1">
    <citation type="journal article" date="2023" name="Nucleic Acids Res.">
        <title>The hologenome of Daphnia magna reveals possible DNA methylation and microbiome-mediated evolution of the host genome.</title>
        <authorList>
            <person name="Chaturvedi A."/>
            <person name="Li X."/>
            <person name="Dhandapani V."/>
            <person name="Marshall H."/>
            <person name="Kissane S."/>
            <person name="Cuenca-Cambronero M."/>
            <person name="Asole G."/>
            <person name="Calvet F."/>
            <person name="Ruiz-Romero M."/>
            <person name="Marangio P."/>
            <person name="Guigo R."/>
            <person name="Rago D."/>
            <person name="Mirbahai L."/>
            <person name="Eastwood N."/>
            <person name="Colbourne J.K."/>
            <person name="Zhou J."/>
            <person name="Mallon E."/>
            <person name="Orsini L."/>
        </authorList>
    </citation>
    <scope>NUCLEOTIDE SEQUENCE [LARGE SCALE GENOMIC DNA]</scope>
    <source>
        <strain evidence="2">LRV0_1</strain>
    </source>
</reference>
<comment type="caution">
    <text evidence="2">The sequence shown here is derived from an EMBL/GenBank/DDBJ whole genome shotgun (WGS) entry which is preliminary data.</text>
</comment>
<dbReference type="EMBL" id="JAOYFB010000001">
    <property type="protein sequence ID" value="KAK4001976.1"/>
    <property type="molecule type" value="Genomic_DNA"/>
</dbReference>
<dbReference type="Proteomes" id="UP001234178">
    <property type="component" value="Unassembled WGS sequence"/>
</dbReference>
<evidence type="ECO:0000313" key="2">
    <source>
        <dbReference type="EMBL" id="KAK4001976.1"/>
    </source>
</evidence>
<proteinExistence type="predicted"/>
<keyword evidence="1" id="KW-0812">Transmembrane</keyword>